<organism evidence="1 2">
    <name type="scientific">Moorena producens PAL-8-15-08-1</name>
    <dbReference type="NCBI Taxonomy" id="1458985"/>
    <lineage>
        <taxon>Bacteria</taxon>
        <taxon>Bacillati</taxon>
        <taxon>Cyanobacteriota</taxon>
        <taxon>Cyanophyceae</taxon>
        <taxon>Coleofasciculales</taxon>
        <taxon>Coleofasciculaceae</taxon>
        <taxon>Moorena</taxon>
    </lineage>
</organism>
<evidence type="ECO:0000313" key="2">
    <source>
        <dbReference type="Proteomes" id="UP000177870"/>
    </source>
</evidence>
<evidence type="ECO:0000313" key="1">
    <source>
        <dbReference type="EMBL" id="AOW98192.1"/>
    </source>
</evidence>
<name>A0A1D8TKT9_9CYAN</name>
<gene>
    <name evidence="1" type="ORF">BJP34_00925</name>
</gene>
<protein>
    <submittedName>
        <fullName evidence="1">Uncharacterized protein</fullName>
    </submittedName>
</protein>
<sequence length="132" mass="15265">MNKDVSRGLVYEFQPHQIICLEHDNTRLYAEVIEFVSSRQMCWVRSMVLVTLEDSQERLAAEPSEHLTLYDLRSGPDLLWPASLLRLALDTEVIPLLVRLDDPDVNVESDPAARQQLSYFICAVWQAYPDKF</sequence>
<accession>A0A1D8TKT9</accession>
<dbReference type="Proteomes" id="UP000177870">
    <property type="component" value="Chromosome"/>
</dbReference>
<reference evidence="2" key="1">
    <citation type="submission" date="2016-10" db="EMBL/GenBank/DDBJ databases">
        <title>Comparative genomics uncovers the prolific and rare metabolic potential of the cyanobacterial genus Moorea.</title>
        <authorList>
            <person name="Leao T."/>
            <person name="Castelao G."/>
            <person name="Korobeynikov A."/>
            <person name="Monroe E.A."/>
            <person name="Podell S."/>
            <person name="Glukhov E."/>
            <person name="Allen E."/>
            <person name="Gerwick W.H."/>
            <person name="Gerwick L."/>
        </authorList>
    </citation>
    <scope>NUCLEOTIDE SEQUENCE [LARGE SCALE GENOMIC DNA]</scope>
    <source>
        <strain evidence="2">PAL-8-15-08-1</strain>
    </source>
</reference>
<dbReference type="KEGG" id="mpro:BJP34_00925"/>
<dbReference type="RefSeq" id="WP_070390704.1">
    <property type="nucleotide sequence ID" value="NZ_CP017599.1"/>
</dbReference>
<dbReference type="OrthoDB" id="561517at2"/>
<dbReference type="AlphaFoldDB" id="A0A1D8TKT9"/>
<dbReference type="EMBL" id="CP017599">
    <property type="protein sequence ID" value="AOW98192.1"/>
    <property type="molecule type" value="Genomic_DNA"/>
</dbReference>
<proteinExistence type="predicted"/>
<dbReference type="STRING" id="1458985.BJP34_00925"/>